<dbReference type="OrthoDB" id="9808066at2"/>
<sequence>MNLTRKLSTLTLAVSAMLPFSAFCQRTLYVSPEGSGSQFTAGHPGNLEQAVAGATKGTVIYLKGGIYHLPKTLHIEGLSDITFSSTPGEQALISGGRRITGWTSAGNGIYQAKIPAGTSFRQLYVNGEMAVRARTPNRQHPQDYGPYNRIQRFDEQNKTVRVLANEVPQVKKPREVELVINQHWYQSRVRIDNYTTDKDTAVITVQEPERKVLFGMTGNKMLWPQKPYYLENAREFLDQENEWYLDREAGILYYKPARGKKSARLEIVAPVLETLVQVSGTEEKPVQNILFKNIHFSYSNWLMPDSAGSILTQGAQLRGQNMPNLPGLLQVEFARNFELNGCTVHAAGANGVVFSRGVWNSRLVHNHIHEISANAIVIDTYKKANPPQTLQCRNNLVAQNLIEHIGLHYTNGMGLIASCVAGLVIEHNEIRYGRYTGMQIGNHYGDKSSGTQDNLIRYNNIHHVMLLHDDGGAIYTLSNQKGTQIYSNWIHDYTKCGWADNYPVNGVFLDNNSAFITVKDNVFTNLPNVDHLKENKGTKVHDNVFINNESQDEHIKKNAGIKTSGR</sequence>
<accession>A0A512RRY4</accession>
<keyword evidence="3" id="KW-0456">Lyase</keyword>
<dbReference type="InterPro" id="IPR006626">
    <property type="entry name" value="PbH1"/>
</dbReference>
<gene>
    <name evidence="3" type="ORF">CCY01nite_47150</name>
</gene>
<dbReference type="PANTHER" id="PTHR36453">
    <property type="entry name" value="SECRETED PROTEIN-RELATED"/>
    <property type="match status" value="1"/>
</dbReference>
<dbReference type="SUPFAM" id="SSF51126">
    <property type="entry name" value="Pectin lyase-like"/>
    <property type="match status" value="1"/>
</dbReference>
<evidence type="ECO:0000259" key="2">
    <source>
        <dbReference type="Pfam" id="PF21231"/>
    </source>
</evidence>
<proteinExistence type="predicted"/>
<dbReference type="Proteomes" id="UP000321436">
    <property type="component" value="Unassembled WGS sequence"/>
</dbReference>
<dbReference type="SMART" id="SM00710">
    <property type="entry name" value="PbH1"/>
    <property type="match status" value="6"/>
</dbReference>
<dbReference type="RefSeq" id="WP_146867032.1">
    <property type="nucleotide sequence ID" value="NZ_BKAU01000006.1"/>
</dbReference>
<dbReference type="InterPro" id="IPR012334">
    <property type="entry name" value="Pectin_lyas_fold"/>
</dbReference>
<evidence type="ECO:0000313" key="3">
    <source>
        <dbReference type="EMBL" id="GEP98455.1"/>
    </source>
</evidence>
<comment type="caution">
    <text evidence="3">The sequence shown here is derived from an EMBL/GenBank/DDBJ whole genome shotgun (WGS) entry which is preliminary data.</text>
</comment>
<feature type="chain" id="PRO_5021863536" evidence="1">
    <location>
        <begin position="25"/>
        <end position="566"/>
    </location>
</feature>
<keyword evidence="4" id="KW-1185">Reference proteome</keyword>
<keyword evidence="1" id="KW-0732">Signal</keyword>
<evidence type="ECO:0000313" key="4">
    <source>
        <dbReference type="Proteomes" id="UP000321436"/>
    </source>
</evidence>
<dbReference type="PANTHER" id="PTHR36453:SF1">
    <property type="entry name" value="RIGHT HANDED BETA HELIX DOMAIN-CONTAINING PROTEIN"/>
    <property type="match status" value="1"/>
</dbReference>
<dbReference type="InterPro" id="IPR011050">
    <property type="entry name" value="Pectin_lyase_fold/virulence"/>
</dbReference>
<feature type="signal peptide" evidence="1">
    <location>
        <begin position="1"/>
        <end position="24"/>
    </location>
</feature>
<dbReference type="InterPro" id="IPR048482">
    <property type="entry name" value="GH141_ins"/>
</dbReference>
<dbReference type="Gene3D" id="2.160.20.10">
    <property type="entry name" value="Single-stranded right-handed beta-helix, Pectin lyase-like"/>
    <property type="match status" value="2"/>
</dbReference>
<dbReference type="Pfam" id="PF21231">
    <property type="entry name" value="GH141_M"/>
    <property type="match status" value="1"/>
</dbReference>
<protein>
    <submittedName>
        <fullName evidence="3">Pectin lyase</fullName>
    </submittedName>
</protein>
<feature type="domain" description="GH141-like insertion" evidence="2">
    <location>
        <begin position="118"/>
        <end position="256"/>
    </location>
</feature>
<dbReference type="GO" id="GO:0016829">
    <property type="term" value="F:lyase activity"/>
    <property type="evidence" value="ECO:0007669"/>
    <property type="project" value="UniProtKB-KW"/>
</dbReference>
<organism evidence="3 4">
    <name type="scientific">Chitinophaga cymbidii</name>
    <dbReference type="NCBI Taxonomy" id="1096750"/>
    <lineage>
        <taxon>Bacteria</taxon>
        <taxon>Pseudomonadati</taxon>
        <taxon>Bacteroidota</taxon>
        <taxon>Chitinophagia</taxon>
        <taxon>Chitinophagales</taxon>
        <taxon>Chitinophagaceae</taxon>
        <taxon>Chitinophaga</taxon>
    </lineage>
</organism>
<dbReference type="AlphaFoldDB" id="A0A512RRY4"/>
<evidence type="ECO:0000256" key="1">
    <source>
        <dbReference type="SAM" id="SignalP"/>
    </source>
</evidence>
<dbReference type="EMBL" id="BKAU01000006">
    <property type="protein sequence ID" value="GEP98455.1"/>
    <property type="molecule type" value="Genomic_DNA"/>
</dbReference>
<name>A0A512RRY4_9BACT</name>
<reference evidence="3 4" key="1">
    <citation type="submission" date="2019-07" db="EMBL/GenBank/DDBJ databases">
        <title>Whole genome shotgun sequence of Chitinophaga cymbidii NBRC 109752.</title>
        <authorList>
            <person name="Hosoyama A."/>
            <person name="Uohara A."/>
            <person name="Ohji S."/>
            <person name="Ichikawa N."/>
        </authorList>
    </citation>
    <scope>NUCLEOTIDE SEQUENCE [LARGE SCALE GENOMIC DNA]</scope>
    <source>
        <strain evidence="3 4">NBRC 109752</strain>
    </source>
</reference>